<dbReference type="Proteomes" id="UP000035680">
    <property type="component" value="Unassembled WGS sequence"/>
</dbReference>
<protein>
    <submittedName>
        <fullName evidence="5">Sulfotransferase 6B1 (inferred by orthology to a human protein)</fullName>
    </submittedName>
</protein>
<keyword evidence="2" id="KW-0808">Transferase</keyword>
<organism evidence="4 5">
    <name type="scientific">Strongyloides venezuelensis</name>
    <name type="common">Threadworm</name>
    <dbReference type="NCBI Taxonomy" id="75913"/>
    <lineage>
        <taxon>Eukaryota</taxon>
        <taxon>Metazoa</taxon>
        <taxon>Ecdysozoa</taxon>
        <taxon>Nematoda</taxon>
        <taxon>Chromadorea</taxon>
        <taxon>Rhabditida</taxon>
        <taxon>Tylenchina</taxon>
        <taxon>Panagrolaimomorpha</taxon>
        <taxon>Strongyloidoidea</taxon>
        <taxon>Strongyloididae</taxon>
        <taxon>Strongyloides</taxon>
    </lineage>
</organism>
<evidence type="ECO:0000313" key="5">
    <source>
        <dbReference type="WBParaSite" id="SVE_0354000.1"/>
    </source>
</evidence>
<keyword evidence="4" id="KW-1185">Reference proteome</keyword>
<accession>A0A0K0F405</accession>
<dbReference type="AlphaFoldDB" id="A0A0K0F405"/>
<name>A0A0K0F405_STRVS</name>
<dbReference type="STRING" id="75913.A0A0K0F405"/>
<reference evidence="5" key="2">
    <citation type="submission" date="2015-08" db="UniProtKB">
        <authorList>
            <consortium name="WormBaseParasite"/>
        </authorList>
    </citation>
    <scope>IDENTIFICATION</scope>
</reference>
<sequence>MTVTKVEAYIEASVKKTEEIKNFNETDSTLKEGAGKKLLRKIDSINYPIYCTEETVKSAGAIKLENNDIFLISFPNSGIELLKNIILQLLDIEINDEYNFPTIEYFGSSVIDIYPPPKYLQTYLNFNLCPKLNNCKVIILIRNPKDVVCSMFKQIPGNEDIKLPSKDFTEFMNAFLEGETEYGDYFTHLQSLLPLIDDKKNFILTYEQTTADLVTTITKLGKFLNLQDKVSDQKSLFKIVEEVTLHNEFNYNYTIKEWKKYFTEEESLKIDEKFNLFFKGTIIEDIFDKKMEW</sequence>
<dbReference type="InterPro" id="IPR027417">
    <property type="entry name" value="P-loop_NTPase"/>
</dbReference>
<evidence type="ECO:0000259" key="3">
    <source>
        <dbReference type="Pfam" id="PF00685"/>
    </source>
</evidence>
<dbReference type="Pfam" id="PF00685">
    <property type="entry name" value="Sulfotransfer_1"/>
    <property type="match status" value="1"/>
</dbReference>
<dbReference type="GO" id="GO:0008146">
    <property type="term" value="F:sulfotransferase activity"/>
    <property type="evidence" value="ECO:0007669"/>
    <property type="project" value="InterPro"/>
</dbReference>
<dbReference type="Gene3D" id="3.40.50.300">
    <property type="entry name" value="P-loop containing nucleotide triphosphate hydrolases"/>
    <property type="match status" value="1"/>
</dbReference>
<reference evidence="4" key="1">
    <citation type="submission" date="2014-07" db="EMBL/GenBank/DDBJ databases">
        <authorList>
            <person name="Martin A.A"/>
            <person name="De Silva N."/>
        </authorList>
    </citation>
    <scope>NUCLEOTIDE SEQUENCE</scope>
</reference>
<dbReference type="PANTHER" id="PTHR11783">
    <property type="entry name" value="SULFOTRANSFERASE SULT"/>
    <property type="match status" value="1"/>
</dbReference>
<dbReference type="WBParaSite" id="SVE_0354000.1">
    <property type="protein sequence ID" value="SVE_0354000.1"/>
    <property type="gene ID" value="SVE_0354000"/>
</dbReference>
<comment type="similarity">
    <text evidence="1">Belongs to the sulfotransferase 1 family.</text>
</comment>
<feature type="domain" description="Sulfotransferase" evidence="3">
    <location>
        <begin position="67"/>
        <end position="275"/>
    </location>
</feature>
<evidence type="ECO:0000256" key="1">
    <source>
        <dbReference type="ARBA" id="ARBA00005771"/>
    </source>
</evidence>
<dbReference type="InterPro" id="IPR000863">
    <property type="entry name" value="Sulfotransferase_dom"/>
</dbReference>
<dbReference type="SUPFAM" id="SSF52540">
    <property type="entry name" value="P-loop containing nucleoside triphosphate hydrolases"/>
    <property type="match status" value="1"/>
</dbReference>
<proteinExistence type="inferred from homology"/>
<evidence type="ECO:0000256" key="2">
    <source>
        <dbReference type="ARBA" id="ARBA00022679"/>
    </source>
</evidence>
<evidence type="ECO:0000313" key="4">
    <source>
        <dbReference type="Proteomes" id="UP000035680"/>
    </source>
</evidence>